<dbReference type="Pfam" id="PF06522">
    <property type="entry name" value="B12D"/>
    <property type="match status" value="1"/>
</dbReference>
<feature type="transmembrane region" description="Helical" evidence="1">
    <location>
        <begin position="46"/>
        <end position="68"/>
    </location>
</feature>
<reference evidence="3" key="3">
    <citation type="journal article" date="2014" name="Nature">
        <title>Elephant shark genome provides unique insights into gnathostome evolution.</title>
        <authorList>
            <consortium name="International Elephant Shark Genome Sequencing Consortium"/>
            <person name="Venkatesh B."/>
            <person name="Lee A.P."/>
            <person name="Ravi V."/>
            <person name="Maurya A.K."/>
            <person name="Lian M.M."/>
            <person name="Swann J.B."/>
            <person name="Ohta Y."/>
            <person name="Flajnik M.F."/>
            <person name="Sutoh Y."/>
            <person name="Kasahara M."/>
            <person name="Hoon S."/>
            <person name="Gangu V."/>
            <person name="Roy S.W."/>
            <person name="Irimia M."/>
            <person name="Korzh V."/>
            <person name="Kondrychyn I."/>
            <person name="Lim Z.W."/>
            <person name="Tay B.H."/>
            <person name="Tohari S."/>
            <person name="Kong K.W."/>
            <person name="Ho S."/>
            <person name="Lorente-Galdos B."/>
            <person name="Quilez J."/>
            <person name="Marques-Bonet T."/>
            <person name="Raney B.J."/>
            <person name="Ingham P.W."/>
            <person name="Tay A."/>
            <person name="Hillier L.W."/>
            <person name="Minx P."/>
            <person name="Boehm T."/>
            <person name="Wilson R.K."/>
            <person name="Brenner S."/>
            <person name="Warren W.C."/>
        </authorList>
    </citation>
    <scope>NUCLEOTIDE SEQUENCE [LARGE SCALE GENOMIC DNA]</scope>
</reference>
<name>A0A4W3KG78_CALMI</name>
<accession>A0A4W3KG78</accession>
<reference evidence="2" key="5">
    <citation type="submission" date="2025-09" db="UniProtKB">
        <authorList>
            <consortium name="Ensembl"/>
        </authorList>
    </citation>
    <scope>IDENTIFICATION</scope>
</reference>
<evidence type="ECO:0000313" key="3">
    <source>
        <dbReference type="Proteomes" id="UP000314986"/>
    </source>
</evidence>
<dbReference type="InterPro" id="IPR010530">
    <property type="entry name" value="B12D"/>
</dbReference>
<reference evidence="3" key="2">
    <citation type="journal article" date="2007" name="PLoS Biol.">
        <title>Survey sequencing and comparative analysis of the elephant shark (Callorhinchus milii) genome.</title>
        <authorList>
            <person name="Venkatesh B."/>
            <person name="Kirkness E.F."/>
            <person name="Loh Y.H."/>
            <person name="Halpern A.L."/>
            <person name="Lee A.P."/>
            <person name="Johnson J."/>
            <person name="Dandona N."/>
            <person name="Viswanathan L.D."/>
            <person name="Tay A."/>
            <person name="Venter J.C."/>
            <person name="Strausberg R.L."/>
            <person name="Brenner S."/>
        </authorList>
    </citation>
    <scope>NUCLEOTIDE SEQUENCE [LARGE SCALE GENOMIC DNA]</scope>
</reference>
<proteinExistence type="predicted"/>
<reference evidence="3" key="1">
    <citation type="journal article" date="2006" name="Science">
        <title>Ancient noncoding elements conserved in the human genome.</title>
        <authorList>
            <person name="Venkatesh B."/>
            <person name="Kirkness E.F."/>
            <person name="Loh Y.H."/>
            <person name="Halpern A.L."/>
            <person name="Lee A.P."/>
            <person name="Johnson J."/>
            <person name="Dandona N."/>
            <person name="Viswanathan L.D."/>
            <person name="Tay A."/>
            <person name="Venter J.C."/>
            <person name="Strausberg R.L."/>
            <person name="Brenner S."/>
        </authorList>
    </citation>
    <scope>NUCLEOTIDE SEQUENCE [LARGE SCALE GENOMIC DNA]</scope>
</reference>
<keyword evidence="1" id="KW-0472">Membrane</keyword>
<dbReference type="Proteomes" id="UP000314986">
    <property type="component" value="Unassembled WGS sequence"/>
</dbReference>
<keyword evidence="1" id="KW-1133">Transmembrane helix</keyword>
<protein>
    <recommendedName>
        <fullName evidence="4">Normal mucosa of esophagus-specific gene 1 protein</fullName>
    </recommendedName>
</protein>
<gene>
    <name evidence="2" type="primary">cunh15orf48</name>
</gene>
<dbReference type="AlphaFoldDB" id="A0A4W3KG78"/>
<sequence>MGKSKPCTLLHGWSLTAWDQGSGGQWSTVICVCGRERVRPVAAVGLTGFGLMLCAATGATSTAIYFLLTKSDVIIDKRNNPTPWENIDPTKPQKLRTISQEWRPLEELEMLKKYK</sequence>
<keyword evidence="3" id="KW-1185">Reference proteome</keyword>
<dbReference type="PANTHER" id="PTHR14256">
    <property type="entry name" value="NADH-UBIQUINONE OXIDOREDUCTASE MLRQ SUBUNIT"/>
    <property type="match status" value="1"/>
</dbReference>
<dbReference type="GeneTree" id="ENSGT00390000009277"/>
<evidence type="ECO:0008006" key="4">
    <source>
        <dbReference type="Google" id="ProtNLM"/>
    </source>
</evidence>
<evidence type="ECO:0000313" key="2">
    <source>
        <dbReference type="Ensembl" id="ENSCMIP00000045845.1"/>
    </source>
</evidence>
<evidence type="ECO:0000256" key="1">
    <source>
        <dbReference type="SAM" id="Phobius"/>
    </source>
</evidence>
<reference evidence="2" key="4">
    <citation type="submission" date="2025-08" db="UniProtKB">
        <authorList>
            <consortium name="Ensembl"/>
        </authorList>
    </citation>
    <scope>IDENTIFICATION</scope>
</reference>
<organism evidence="2 3">
    <name type="scientific">Callorhinchus milii</name>
    <name type="common">Ghost shark</name>
    <dbReference type="NCBI Taxonomy" id="7868"/>
    <lineage>
        <taxon>Eukaryota</taxon>
        <taxon>Metazoa</taxon>
        <taxon>Chordata</taxon>
        <taxon>Craniata</taxon>
        <taxon>Vertebrata</taxon>
        <taxon>Chondrichthyes</taxon>
        <taxon>Holocephali</taxon>
        <taxon>Chimaeriformes</taxon>
        <taxon>Callorhinchidae</taxon>
        <taxon>Callorhinchus</taxon>
    </lineage>
</organism>
<dbReference type="PANTHER" id="PTHR14256:SF3">
    <property type="entry name" value="NORMAL MUCOSA OF ESOPHAGUS-SPECIFIC GENE 1 PROTEIN"/>
    <property type="match status" value="1"/>
</dbReference>
<keyword evidence="1" id="KW-0812">Transmembrane</keyword>
<dbReference type="Ensembl" id="ENSCMIT00000046498.1">
    <property type="protein sequence ID" value="ENSCMIP00000045845.1"/>
    <property type="gene ID" value="ENSCMIG00000018890.1"/>
</dbReference>